<keyword evidence="3" id="KW-1185">Reference proteome</keyword>
<feature type="region of interest" description="Disordered" evidence="1">
    <location>
        <begin position="14"/>
        <end position="40"/>
    </location>
</feature>
<gene>
    <name evidence="2" type="ORF">GCM10008938_49760</name>
</gene>
<evidence type="ECO:0000313" key="3">
    <source>
        <dbReference type="Proteomes" id="UP000632222"/>
    </source>
</evidence>
<evidence type="ECO:0000313" key="2">
    <source>
        <dbReference type="EMBL" id="GGJ57725.1"/>
    </source>
</evidence>
<dbReference type="EMBL" id="BMOD01000040">
    <property type="protein sequence ID" value="GGJ57725.1"/>
    <property type="molecule type" value="Genomic_DNA"/>
</dbReference>
<comment type="caution">
    <text evidence="2">The sequence shown here is derived from an EMBL/GenBank/DDBJ whole genome shotgun (WGS) entry which is preliminary data.</text>
</comment>
<name>A0ABQ2DIT9_9DEIO</name>
<feature type="compositionally biased region" description="Basic and acidic residues" evidence="1">
    <location>
        <begin position="22"/>
        <end position="32"/>
    </location>
</feature>
<reference evidence="3" key="1">
    <citation type="journal article" date="2019" name="Int. J. Syst. Evol. Microbiol.">
        <title>The Global Catalogue of Microorganisms (GCM) 10K type strain sequencing project: providing services to taxonomists for standard genome sequencing and annotation.</title>
        <authorList>
            <consortium name="The Broad Institute Genomics Platform"/>
            <consortium name="The Broad Institute Genome Sequencing Center for Infectious Disease"/>
            <person name="Wu L."/>
            <person name="Ma J."/>
        </authorList>
    </citation>
    <scope>NUCLEOTIDE SEQUENCE [LARGE SCALE GENOMIC DNA]</scope>
    <source>
        <strain evidence="3">JCM 14370</strain>
    </source>
</reference>
<evidence type="ECO:0000256" key="1">
    <source>
        <dbReference type="SAM" id="MobiDB-lite"/>
    </source>
</evidence>
<dbReference type="Proteomes" id="UP000632222">
    <property type="component" value="Unassembled WGS sequence"/>
</dbReference>
<proteinExistence type="predicted"/>
<accession>A0ABQ2DIT9</accession>
<organism evidence="2 3">
    <name type="scientific">Deinococcus roseus</name>
    <dbReference type="NCBI Taxonomy" id="392414"/>
    <lineage>
        <taxon>Bacteria</taxon>
        <taxon>Thermotogati</taxon>
        <taxon>Deinococcota</taxon>
        <taxon>Deinococci</taxon>
        <taxon>Deinococcales</taxon>
        <taxon>Deinococcaceae</taxon>
        <taxon>Deinococcus</taxon>
    </lineage>
</organism>
<sequence>MALKGVVGEDRTMGWAGGGKIRVQDKAPEQKKTPGRCDAGGESVMGKVRIFHCMS</sequence>
<protein>
    <submittedName>
        <fullName evidence="2">Uncharacterized protein</fullName>
    </submittedName>
</protein>